<gene>
    <name evidence="1" type="ORF">CMV_029956</name>
</gene>
<name>A0A8J4Q9I5_9ROSI</name>
<dbReference type="Proteomes" id="UP000737018">
    <property type="component" value="Unassembled WGS sequence"/>
</dbReference>
<proteinExistence type="predicted"/>
<accession>A0A8J4Q9I5</accession>
<keyword evidence="2" id="KW-1185">Reference proteome</keyword>
<dbReference type="OrthoDB" id="10425570at2759"/>
<reference evidence="1" key="1">
    <citation type="submission" date="2020-03" db="EMBL/GenBank/DDBJ databases">
        <title>Castanea mollissima Vanexum genome sequencing.</title>
        <authorList>
            <person name="Staton M."/>
        </authorList>
    </citation>
    <scope>NUCLEOTIDE SEQUENCE</scope>
    <source>
        <tissue evidence="1">Leaf</tissue>
    </source>
</reference>
<organism evidence="1 2">
    <name type="scientific">Castanea mollissima</name>
    <name type="common">Chinese chestnut</name>
    <dbReference type="NCBI Taxonomy" id="60419"/>
    <lineage>
        <taxon>Eukaryota</taxon>
        <taxon>Viridiplantae</taxon>
        <taxon>Streptophyta</taxon>
        <taxon>Embryophyta</taxon>
        <taxon>Tracheophyta</taxon>
        <taxon>Spermatophyta</taxon>
        <taxon>Magnoliopsida</taxon>
        <taxon>eudicotyledons</taxon>
        <taxon>Gunneridae</taxon>
        <taxon>Pentapetalae</taxon>
        <taxon>rosids</taxon>
        <taxon>fabids</taxon>
        <taxon>Fagales</taxon>
        <taxon>Fagaceae</taxon>
        <taxon>Castanea</taxon>
    </lineage>
</organism>
<protein>
    <submittedName>
        <fullName evidence="1">Uncharacterized protein</fullName>
    </submittedName>
</protein>
<dbReference type="AlphaFoldDB" id="A0A8J4Q9I5"/>
<dbReference type="AntiFam" id="ANF00157">
    <property type="entry name" value="Shadow ORF (opposite ileS)"/>
</dbReference>
<sequence>MYYSKARQSKTWLELELQNVVVFLDIELTIDLVLNWQAMAVPAEAVSDVEAVHGLVLGDDVLDGAGEDVAVVREFGDERRTIVESVLRRVFGPFEVSLEGLDLRLEAEDFLLVFREGEVCLRILLPLWRRRCESLILDGKVIIWACQLLRGLDPLQRAHCYKSLIEQKRLRKIGE</sequence>
<comment type="caution">
    <text evidence="1">The sequence shown here is derived from an EMBL/GenBank/DDBJ whole genome shotgun (WGS) entry which is preliminary data.</text>
</comment>
<evidence type="ECO:0000313" key="1">
    <source>
        <dbReference type="EMBL" id="KAF3943494.1"/>
    </source>
</evidence>
<evidence type="ECO:0000313" key="2">
    <source>
        <dbReference type="Proteomes" id="UP000737018"/>
    </source>
</evidence>
<dbReference type="EMBL" id="JRKL02012897">
    <property type="protein sequence ID" value="KAF3943494.1"/>
    <property type="molecule type" value="Genomic_DNA"/>
</dbReference>